<comment type="caution">
    <text evidence="2">The sequence shown here is derived from an EMBL/GenBank/DDBJ whole genome shotgun (WGS) entry which is preliminary data.</text>
</comment>
<evidence type="ECO:0000313" key="2">
    <source>
        <dbReference type="EMBL" id="CAF0900948.1"/>
    </source>
</evidence>
<name>A0A813ZMW5_9BILA</name>
<dbReference type="EMBL" id="CAJOBD010002372">
    <property type="protein sequence ID" value="CAF3877170.1"/>
    <property type="molecule type" value="Genomic_DNA"/>
</dbReference>
<protein>
    <submittedName>
        <fullName evidence="2">Uncharacterized protein</fullName>
    </submittedName>
</protein>
<reference evidence="2" key="1">
    <citation type="submission" date="2021-02" db="EMBL/GenBank/DDBJ databases">
        <authorList>
            <person name="Nowell W R."/>
        </authorList>
    </citation>
    <scope>NUCLEOTIDE SEQUENCE</scope>
</reference>
<evidence type="ECO:0000256" key="1">
    <source>
        <dbReference type="SAM" id="MobiDB-lite"/>
    </source>
</evidence>
<dbReference type="Proteomes" id="UP000663864">
    <property type="component" value="Unassembled WGS sequence"/>
</dbReference>
<feature type="region of interest" description="Disordered" evidence="1">
    <location>
        <begin position="1"/>
        <end position="26"/>
    </location>
</feature>
<dbReference type="Gene3D" id="1.20.5.340">
    <property type="match status" value="1"/>
</dbReference>
<evidence type="ECO:0000313" key="3">
    <source>
        <dbReference type="EMBL" id="CAF3877170.1"/>
    </source>
</evidence>
<accession>A0A813ZMW5</accession>
<evidence type="ECO:0000313" key="4">
    <source>
        <dbReference type="Proteomes" id="UP000663864"/>
    </source>
</evidence>
<feature type="region of interest" description="Disordered" evidence="1">
    <location>
        <begin position="55"/>
        <end position="83"/>
    </location>
</feature>
<dbReference type="Proteomes" id="UP000663836">
    <property type="component" value="Unassembled WGS sequence"/>
</dbReference>
<dbReference type="EMBL" id="CAJNOT010000224">
    <property type="protein sequence ID" value="CAF0900948.1"/>
    <property type="molecule type" value="Genomic_DNA"/>
</dbReference>
<gene>
    <name evidence="3" type="ORF">JBS370_LOCUS19641</name>
    <name evidence="2" type="ORF">ZHD862_LOCUS7383</name>
</gene>
<proteinExistence type="predicted"/>
<dbReference type="AlphaFoldDB" id="A0A813ZMW5"/>
<organism evidence="2 4">
    <name type="scientific">Rotaria sordida</name>
    <dbReference type="NCBI Taxonomy" id="392033"/>
    <lineage>
        <taxon>Eukaryota</taxon>
        <taxon>Metazoa</taxon>
        <taxon>Spiralia</taxon>
        <taxon>Gnathifera</taxon>
        <taxon>Rotifera</taxon>
        <taxon>Eurotatoria</taxon>
        <taxon>Bdelloidea</taxon>
        <taxon>Philodinida</taxon>
        <taxon>Philodinidae</taxon>
        <taxon>Rotaria</taxon>
    </lineage>
</organism>
<sequence length="83" mass="9469">MQVVPTTPPSLKKQLEAAQEANSQLQQENGNLQAQVQAQQIQMTQLQQQITQLRQQINGPAQQPARISVRRRRVRRLPSESED</sequence>